<dbReference type="AlphaFoldDB" id="A0A939LV54"/>
<evidence type="ECO:0000313" key="11">
    <source>
        <dbReference type="Proteomes" id="UP000664398"/>
    </source>
</evidence>
<evidence type="ECO:0000313" key="10">
    <source>
        <dbReference type="EMBL" id="MBO1805394.1"/>
    </source>
</evidence>
<evidence type="ECO:0000256" key="6">
    <source>
        <dbReference type="ARBA" id="ARBA00023157"/>
    </source>
</evidence>
<dbReference type="GO" id="GO:0005524">
    <property type="term" value="F:ATP binding"/>
    <property type="evidence" value="ECO:0007669"/>
    <property type="project" value="UniProtKB-KW"/>
</dbReference>
<dbReference type="EMBL" id="JAGDYL010000013">
    <property type="protein sequence ID" value="MBO1805394.1"/>
    <property type="molecule type" value="Genomic_DNA"/>
</dbReference>
<gene>
    <name evidence="10" type="ORF">J4H91_08690</name>
</gene>
<evidence type="ECO:0000256" key="3">
    <source>
        <dbReference type="ARBA" id="ARBA00022741"/>
    </source>
</evidence>
<dbReference type="InterPro" id="IPR013449">
    <property type="entry name" value="Rhamnulokinase"/>
</dbReference>
<dbReference type="GO" id="GO:0005829">
    <property type="term" value="C:cytosol"/>
    <property type="evidence" value="ECO:0007669"/>
    <property type="project" value="TreeGrafter"/>
</dbReference>
<evidence type="ECO:0000259" key="8">
    <source>
        <dbReference type="Pfam" id="PF00370"/>
    </source>
</evidence>
<keyword evidence="2" id="KW-0808">Transferase</keyword>
<keyword evidence="7" id="KW-0684">Rhamnose metabolism</keyword>
<proteinExistence type="inferred from homology"/>
<keyword evidence="4" id="KW-0418">Kinase</keyword>
<feature type="domain" description="Carbohydrate kinase FGGY C-terminal" evidence="9">
    <location>
        <begin position="234"/>
        <end position="425"/>
    </location>
</feature>
<name>A0A939LV54_9MICO</name>
<comment type="similarity">
    <text evidence="1">Belongs to the FGGY kinase family.</text>
</comment>
<dbReference type="PANTHER" id="PTHR10196">
    <property type="entry name" value="SUGAR KINASE"/>
    <property type="match status" value="1"/>
</dbReference>
<sequence length="450" mass="48650">MVGRVGPEELELTEAARFPNRPVMVNDGLHWSVLTLFSEALEAIAAASHEAEISGIAVDSWAVDYGLLRQGSLLSVPYSYRDSRTERGLELVDAVISQPELYARCGLQRMPFTTINQLSVDRERGMLELADTMLMLPDLFNYWMTGRQAIERTNATTTGMMRLDGSWDLELLEMLGIEPSLLPPLIDSGTVVGPLLPGVREHFGVHGDPQVYAVGSHDTASAVVAAPLASGAAFISSGTWSLVGVETAHPITCADAERANFTNEGGVDGRNRFMKNVMGMWLLSESKRAWEAEGEGIELTELLRAAAEHDAEVPVFDATDEIFYAPADMPAAIRGWFAARGIRPPEGKAAITRCILESLADAYARAIADIERISGQRITQVNVVGGGSRNSLLCRLTARRTGVPVYAGPVEASAIGNLLVQARAAGVLSGSLADLRDLVSRVYKPQRYDP</sequence>
<dbReference type="Pfam" id="PF02782">
    <property type="entry name" value="FGGY_C"/>
    <property type="match status" value="1"/>
</dbReference>
<organism evidence="10 11">
    <name type="scientific">Leucobacter ruminantium</name>
    <dbReference type="NCBI Taxonomy" id="1289170"/>
    <lineage>
        <taxon>Bacteria</taxon>
        <taxon>Bacillati</taxon>
        <taxon>Actinomycetota</taxon>
        <taxon>Actinomycetes</taxon>
        <taxon>Micrococcales</taxon>
        <taxon>Microbacteriaceae</taxon>
        <taxon>Leucobacter</taxon>
    </lineage>
</organism>
<keyword evidence="11" id="KW-1185">Reference proteome</keyword>
<evidence type="ECO:0000256" key="1">
    <source>
        <dbReference type="ARBA" id="ARBA00009156"/>
    </source>
</evidence>
<keyword evidence="6" id="KW-1015">Disulfide bond</keyword>
<dbReference type="GO" id="GO:0008993">
    <property type="term" value="F:rhamnulokinase activity"/>
    <property type="evidence" value="ECO:0007669"/>
    <property type="project" value="InterPro"/>
</dbReference>
<accession>A0A939LV54</accession>
<dbReference type="GO" id="GO:0019301">
    <property type="term" value="P:rhamnose catabolic process"/>
    <property type="evidence" value="ECO:0007669"/>
    <property type="project" value="InterPro"/>
</dbReference>
<dbReference type="SUPFAM" id="SSF53067">
    <property type="entry name" value="Actin-like ATPase domain"/>
    <property type="match status" value="2"/>
</dbReference>
<reference evidence="10" key="1">
    <citation type="submission" date="2021-03" db="EMBL/GenBank/DDBJ databases">
        <title>Leucobacter chromiisoli sp. nov., isolated from chromium-containing soil of chemical plant.</title>
        <authorList>
            <person name="Xu Z."/>
        </authorList>
    </citation>
    <scope>NUCLEOTIDE SEQUENCE</scope>
    <source>
        <strain evidence="10">A2</strain>
    </source>
</reference>
<dbReference type="GO" id="GO:0004370">
    <property type="term" value="F:glycerol kinase activity"/>
    <property type="evidence" value="ECO:0007669"/>
    <property type="project" value="TreeGrafter"/>
</dbReference>
<evidence type="ECO:0000259" key="9">
    <source>
        <dbReference type="Pfam" id="PF02782"/>
    </source>
</evidence>
<dbReference type="Gene3D" id="3.30.420.40">
    <property type="match status" value="2"/>
</dbReference>
<evidence type="ECO:0000256" key="7">
    <source>
        <dbReference type="ARBA" id="ARBA00023308"/>
    </source>
</evidence>
<evidence type="ECO:0000256" key="5">
    <source>
        <dbReference type="ARBA" id="ARBA00022840"/>
    </source>
</evidence>
<comment type="caution">
    <text evidence="10">The sequence shown here is derived from an EMBL/GenBank/DDBJ whole genome shotgun (WGS) entry which is preliminary data.</text>
</comment>
<dbReference type="Proteomes" id="UP000664398">
    <property type="component" value="Unassembled WGS sequence"/>
</dbReference>
<dbReference type="InterPro" id="IPR018485">
    <property type="entry name" value="FGGY_C"/>
</dbReference>
<dbReference type="PANTHER" id="PTHR10196:SF93">
    <property type="entry name" value="L-RHAMNULOKINASE"/>
    <property type="match status" value="1"/>
</dbReference>
<dbReference type="CDD" id="cd07771">
    <property type="entry name" value="ASKHA_NBD_FGGY_RhaB-like"/>
    <property type="match status" value="1"/>
</dbReference>
<protein>
    <submittedName>
        <fullName evidence="10">Rhamnulokinase</fullName>
    </submittedName>
</protein>
<dbReference type="InterPro" id="IPR043129">
    <property type="entry name" value="ATPase_NBD"/>
</dbReference>
<feature type="domain" description="Carbohydrate kinase FGGY N-terminal" evidence="8">
    <location>
        <begin position="34"/>
        <end position="224"/>
    </location>
</feature>
<evidence type="ECO:0000256" key="2">
    <source>
        <dbReference type="ARBA" id="ARBA00022679"/>
    </source>
</evidence>
<keyword evidence="3" id="KW-0547">Nucleotide-binding</keyword>
<dbReference type="Pfam" id="PF00370">
    <property type="entry name" value="FGGY_N"/>
    <property type="match status" value="1"/>
</dbReference>
<keyword evidence="5" id="KW-0067">ATP-binding</keyword>
<evidence type="ECO:0000256" key="4">
    <source>
        <dbReference type="ARBA" id="ARBA00022777"/>
    </source>
</evidence>
<dbReference type="GO" id="GO:0006071">
    <property type="term" value="P:glycerol metabolic process"/>
    <property type="evidence" value="ECO:0007669"/>
    <property type="project" value="TreeGrafter"/>
</dbReference>
<dbReference type="InterPro" id="IPR018484">
    <property type="entry name" value="FGGY_N"/>
</dbReference>